<dbReference type="EMBL" id="IACF01002561">
    <property type="protein sequence ID" value="LAB68210.1"/>
    <property type="molecule type" value="mRNA"/>
</dbReference>
<evidence type="ECO:0000256" key="6">
    <source>
        <dbReference type="ARBA" id="ARBA00022989"/>
    </source>
</evidence>
<evidence type="ECO:0000256" key="10">
    <source>
        <dbReference type="SAM" id="MobiDB-lite"/>
    </source>
</evidence>
<evidence type="ECO:0000256" key="2">
    <source>
        <dbReference type="ARBA" id="ARBA00004167"/>
    </source>
</evidence>
<reference evidence="11" key="1">
    <citation type="journal article" date="2018" name="Biosci. Biotechnol. Biochem.">
        <title>Polysaccharide hydrolase of the hadal zone amphipods Hirondellea gigas.</title>
        <authorList>
            <person name="Kobayashi H."/>
            <person name="Nagahama T."/>
            <person name="Arai W."/>
            <person name="Sasagawa Y."/>
            <person name="Umeda M."/>
            <person name="Hayashi T."/>
            <person name="Nikaido I."/>
            <person name="Watanabe H."/>
            <person name="Oguri K."/>
            <person name="Kitazato H."/>
            <person name="Fujioka K."/>
            <person name="Kido Y."/>
            <person name="Takami H."/>
        </authorList>
    </citation>
    <scope>NUCLEOTIDE SEQUENCE</scope>
    <source>
        <tissue evidence="11">Whole body</tissue>
    </source>
</reference>
<comment type="subcellular location">
    <subcellularLocation>
        <location evidence="4">Golgi apparatus</location>
    </subcellularLocation>
    <subcellularLocation>
        <location evidence="2">Membrane</location>
        <topology evidence="2">Single-pass membrane protein</topology>
    </subcellularLocation>
    <subcellularLocation>
        <location evidence="3">Mitochondrion</location>
    </subcellularLocation>
</comment>
<dbReference type="Pfam" id="PF07406">
    <property type="entry name" value="NICE-3"/>
    <property type="match status" value="1"/>
</dbReference>
<dbReference type="InterPro" id="IPR010876">
    <property type="entry name" value="C1orf43"/>
</dbReference>
<evidence type="ECO:0000256" key="9">
    <source>
        <dbReference type="ARBA" id="ARBA00023136"/>
    </source>
</evidence>
<dbReference type="GO" id="GO:0005794">
    <property type="term" value="C:Golgi apparatus"/>
    <property type="evidence" value="ECO:0007669"/>
    <property type="project" value="UniProtKB-SubCell"/>
</dbReference>
<organism evidence="11">
    <name type="scientific">Hirondellea gigas</name>
    <dbReference type="NCBI Taxonomy" id="1518452"/>
    <lineage>
        <taxon>Eukaryota</taxon>
        <taxon>Metazoa</taxon>
        <taxon>Ecdysozoa</taxon>
        <taxon>Arthropoda</taxon>
        <taxon>Crustacea</taxon>
        <taxon>Multicrustacea</taxon>
        <taxon>Malacostraca</taxon>
        <taxon>Eumalacostraca</taxon>
        <taxon>Peracarida</taxon>
        <taxon>Amphipoda</taxon>
        <taxon>Amphilochidea</taxon>
        <taxon>Lysianassida</taxon>
        <taxon>Lysianassidira</taxon>
        <taxon>Lysianassoidea</taxon>
        <taxon>Lysianassidae</taxon>
        <taxon>Hirondellea</taxon>
    </lineage>
</organism>
<dbReference type="PANTHER" id="PTHR21425:SF2">
    <property type="entry name" value="PROTEIN C1ORF43"/>
    <property type="match status" value="1"/>
</dbReference>
<evidence type="ECO:0000256" key="5">
    <source>
        <dbReference type="ARBA" id="ARBA00022692"/>
    </source>
</evidence>
<evidence type="ECO:0000256" key="7">
    <source>
        <dbReference type="ARBA" id="ARBA00023034"/>
    </source>
</evidence>
<keyword evidence="11" id="KW-0371">Homeobox</keyword>
<keyword evidence="9" id="KW-0472">Membrane</keyword>
<dbReference type="GO" id="GO:0016020">
    <property type="term" value="C:membrane"/>
    <property type="evidence" value="ECO:0007669"/>
    <property type="project" value="UniProtKB-SubCell"/>
</dbReference>
<feature type="region of interest" description="Disordered" evidence="10">
    <location>
        <begin position="319"/>
        <end position="407"/>
    </location>
</feature>
<dbReference type="GO" id="GO:0003677">
    <property type="term" value="F:DNA binding"/>
    <property type="evidence" value="ECO:0007669"/>
    <property type="project" value="UniProtKB-KW"/>
</dbReference>
<feature type="region of interest" description="Disordered" evidence="10">
    <location>
        <begin position="257"/>
        <end position="292"/>
    </location>
</feature>
<keyword evidence="11" id="KW-0238">DNA-binding</keyword>
<protein>
    <submittedName>
        <fullName evidence="11">Homeobox protein prospero-like</fullName>
    </submittedName>
</protein>
<evidence type="ECO:0000313" key="11">
    <source>
        <dbReference type="EMBL" id="LAB68210.1"/>
    </source>
</evidence>
<feature type="compositionally biased region" description="Polar residues" evidence="10">
    <location>
        <begin position="257"/>
        <end position="272"/>
    </location>
</feature>
<feature type="compositionally biased region" description="Low complexity" evidence="10">
    <location>
        <begin position="341"/>
        <end position="351"/>
    </location>
</feature>
<dbReference type="PANTHER" id="PTHR21425">
    <property type="entry name" value="NICE-3"/>
    <property type="match status" value="1"/>
</dbReference>
<evidence type="ECO:0000256" key="3">
    <source>
        <dbReference type="ARBA" id="ARBA00004173"/>
    </source>
</evidence>
<keyword evidence="5" id="KW-0812">Transmembrane</keyword>
<dbReference type="AlphaFoldDB" id="A0A2P2I2W5"/>
<keyword evidence="8" id="KW-0496">Mitochondrion</keyword>
<accession>A0A2P2I2W5</accession>
<evidence type="ECO:0000256" key="8">
    <source>
        <dbReference type="ARBA" id="ARBA00023128"/>
    </source>
</evidence>
<evidence type="ECO:0000256" key="1">
    <source>
        <dbReference type="ARBA" id="ARBA00002620"/>
    </source>
</evidence>
<feature type="compositionally biased region" description="Low complexity" evidence="10">
    <location>
        <begin position="370"/>
        <end position="381"/>
    </location>
</feature>
<feature type="compositionally biased region" description="Basic residues" evidence="10">
    <location>
        <begin position="386"/>
        <end position="397"/>
    </location>
</feature>
<comment type="function">
    <text evidence="1">General regulator of phagocytosis. Required to uptake Gram negative bacterium by macrophages.</text>
</comment>
<proteinExistence type="evidence at transcript level"/>
<keyword evidence="6" id="KW-1133">Transmembrane helix</keyword>
<keyword evidence="7" id="KW-0333">Golgi apparatus</keyword>
<evidence type="ECO:0000256" key="4">
    <source>
        <dbReference type="ARBA" id="ARBA00004555"/>
    </source>
</evidence>
<sequence length="407" mass="44152">MMDNIVAICIMVVGGVLLAIVVSAICGNRKLRRHKECCRKDPHVPGSETNKSLRVEIERRVERVADIKYEPLLLNTDLPAPKKEQEQYYNRMKALDHLCYLERELSRLPSVVPRMQHESLRGFLLRLTLCTSSSTGSAGSVLRGLEPRLLHQLCDQHAHARYHAAAFTRHNLTHTHALMLRVLHCGRSGGVKKLGSDDHLKGPSDHDSAIEADPIELEPSDDDQSNLHVTHHYFKSDTVSTTNTTGGSTVNYQQYLSNSSRSSITQPTTTPSGGVGGHYYSHQSSTNTTASSASTILSNNQPVMPHNLPQVAVISGSSLTSNAGDGKSMSAQHGVCGATVSSHSRASQHSSKNTTAAAVDSEPGFINRDVSGAASSTVAGASRREGKTRKVKKRPGHLKIQDDDTPH</sequence>
<name>A0A2P2I2W5_9CRUS</name>
<dbReference type="GO" id="GO:0005739">
    <property type="term" value="C:mitochondrion"/>
    <property type="evidence" value="ECO:0007669"/>
    <property type="project" value="UniProtKB-SubCell"/>
</dbReference>